<accession>A0A7J6QP58</accession>
<feature type="region of interest" description="Disordered" evidence="1">
    <location>
        <begin position="56"/>
        <end position="107"/>
    </location>
</feature>
<dbReference type="Proteomes" id="UP000541610">
    <property type="component" value="Unassembled WGS sequence"/>
</dbReference>
<evidence type="ECO:0000313" key="3">
    <source>
        <dbReference type="EMBL" id="KAF4710369.1"/>
    </source>
</evidence>
<evidence type="ECO:0000313" key="5">
    <source>
        <dbReference type="Proteomes" id="UP000574390"/>
    </source>
</evidence>
<organism evidence="3 5">
    <name type="scientific">Perkinsus olseni</name>
    <name type="common">Perkinsus atlanticus</name>
    <dbReference type="NCBI Taxonomy" id="32597"/>
    <lineage>
        <taxon>Eukaryota</taxon>
        <taxon>Sar</taxon>
        <taxon>Alveolata</taxon>
        <taxon>Perkinsozoa</taxon>
        <taxon>Perkinsea</taxon>
        <taxon>Perkinsida</taxon>
        <taxon>Perkinsidae</taxon>
        <taxon>Perkinsus</taxon>
    </lineage>
</organism>
<evidence type="ECO:0000313" key="4">
    <source>
        <dbReference type="Proteomes" id="UP000541610"/>
    </source>
</evidence>
<dbReference type="Proteomes" id="UP000574390">
    <property type="component" value="Unassembled WGS sequence"/>
</dbReference>
<protein>
    <submittedName>
        <fullName evidence="3">Uncharacterized protein</fullName>
    </submittedName>
</protein>
<evidence type="ECO:0000256" key="1">
    <source>
        <dbReference type="SAM" id="MobiDB-lite"/>
    </source>
</evidence>
<reference evidence="4 5" key="1">
    <citation type="submission" date="2020-04" db="EMBL/GenBank/DDBJ databases">
        <title>Perkinsus olseni comparative genomics.</title>
        <authorList>
            <person name="Bogema D.R."/>
        </authorList>
    </citation>
    <scope>NUCLEOTIDE SEQUENCE [LARGE SCALE GENOMIC DNA]</scope>
    <source>
        <strain evidence="2">00978-12</strain>
        <strain evidence="3">ATCC PRA-205</strain>
    </source>
</reference>
<gene>
    <name evidence="2" type="ORF">FOZ60_002833</name>
    <name evidence="3" type="ORF">FOZ62_005814</name>
</gene>
<dbReference type="AlphaFoldDB" id="A0A7J6QP58"/>
<sequence length="107" mass="12009">MACTDDFIFVLFDAQHLFCVDRLSPDDRAQAKLIWSSNNGERVLALFDRSFHPLGPATPLSDANEHRQVVYGGSSDDDDWKPPMRKVKAARTSSGPRMISSHYVAKE</sequence>
<evidence type="ECO:0000313" key="2">
    <source>
        <dbReference type="EMBL" id="KAF4688433.1"/>
    </source>
</evidence>
<name>A0A7J6QP58_PEROL</name>
<proteinExistence type="predicted"/>
<dbReference type="EMBL" id="JABANP010000152">
    <property type="protein sequence ID" value="KAF4688433.1"/>
    <property type="molecule type" value="Genomic_DNA"/>
</dbReference>
<comment type="caution">
    <text evidence="3">The sequence shown here is derived from an EMBL/GenBank/DDBJ whole genome shotgun (WGS) entry which is preliminary data.</text>
</comment>
<dbReference type="EMBL" id="JABANM010028027">
    <property type="protein sequence ID" value="KAF4710369.1"/>
    <property type="molecule type" value="Genomic_DNA"/>
</dbReference>